<reference evidence="11 12" key="1">
    <citation type="submission" date="2015-12" db="EMBL/GenBank/DDBJ databases">
        <title>Genome sequence of Aneurinibacillus soli.</title>
        <authorList>
            <person name="Lee J.S."/>
            <person name="Lee K.C."/>
            <person name="Kim K.K."/>
            <person name="Lee B.W."/>
        </authorList>
    </citation>
    <scope>NUCLEOTIDE SEQUENCE [LARGE SCALE GENOMIC DNA]</scope>
    <source>
        <strain evidence="11 12">CB4</strain>
    </source>
</reference>
<dbReference type="InterPro" id="IPR009078">
    <property type="entry name" value="Ferritin-like_SF"/>
</dbReference>
<protein>
    <submittedName>
        <fullName evidence="11">Putative acyl-[acyl-carrier-protein] desaturase desA1</fullName>
        <ecNumber evidence="11">1.14.19.-</ecNumber>
    </submittedName>
</protein>
<dbReference type="GO" id="GO:0045300">
    <property type="term" value="F:stearoyl-[ACP] desaturase activity"/>
    <property type="evidence" value="ECO:0007669"/>
    <property type="project" value="InterPro"/>
</dbReference>
<evidence type="ECO:0000256" key="5">
    <source>
        <dbReference type="ARBA" id="ARBA00022723"/>
    </source>
</evidence>
<comment type="similarity">
    <text evidence="2">Belongs to the fatty acid desaturase type 2 family.</text>
</comment>
<dbReference type="EC" id="1.14.19.-" evidence="11"/>
<accession>A0A0U5AZ45</accession>
<keyword evidence="8" id="KW-0408">Iron</keyword>
<dbReference type="PANTHER" id="PTHR31155">
    <property type="entry name" value="ACYL- ACYL-CARRIER-PROTEIN DESATURASE-RELATED"/>
    <property type="match status" value="1"/>
</dbReference>
<evidence type="ECO:0000256" key="8">
    <source>
        <dbReference type="ARBA" id="ARBA00023004"/>
    </source>
</evidence>
<proteinExistence type="inferred from homology"/>
<dbReference type="RefSeq" id="WP_096464491.1">
    <property type="nucleotide sequence ID" value="NZ_AP017312.1"/>
</dbReference>
<dbReference type="KEGG" id="asoc:CB4_01449"/>
<comment type="subunit">
    <text evidence="3">Homodimer.</text>
</comment>
<evidence type="ECO:0000256" key="7">
    <source>
        <dbReference type="ARBA" id="ARBA00023002"/>
    </source>
</evidence>
<dbReference type="AlphaFoldDB" id="A0A0U5AZ45"/>
<dbReference type="Pfam" id="PF03405">
    <property type="entry name" value="FA_desaturase_2"/>
    <property type="match status" value="1"/>
</dbReference>
<keyword evidence="7 11" id="KW-0560">Oxidoreductase</keyword>
<gene>
    <name evidence="11" type="primary">desA1</name>
    <name evidence="11" type="ORF">CB4_01449</name>
</gene>
<evidence type="ECO:0000256" key="2">
    <source>
        <dbReference type="ARBA" id="ARBA00008749"/>
    </source>
</evidence>
<keyword evidence="6" id="KW-0276">Fatty acid metabolism</keyword>
<keyword evidence="4" id="KW-0444">Lipid biosynthesis</keyword>
<sequence length="300" mass="35247">MLLTSHLDHRLEKKFKELYETHLERSRAIDWSYHEFLPWDQGQDFKRVPYEPGQGNLTESLRIAVETALLTEVNLPWFTSYLNETFRGSFSVMHDFIHTWTAEEDQHSSLLETYLLLTRNGDPRSIHDLRKQTVEHGWVGHFTTPLETLAYTTLQELATMVFYNNVARVAREEDPILSTLLRRLSKDEVLHYAFYRDAVKAHLEVDENYVYHLAGVMINFTMPGAVMPDYDGRMNVIAKEAYGPIEYFDQVYEVLMDYWGIESLRPSAPEAEEARQRIIVHYGRLKRVCTRLRAAKQKNR</sequence>
<organism evidence="11 12">
    <name type="scientific">Aneurinibacillus soli</name>
    <dbReference type="NCBI Taxonomy" id="1500254"/>
    <lineage>
        <taxon>Bacteria</taxon>
        <taxon>Bacillati</taxon>
        <taxon>Bacillota</taxon>
        <taxon>Bacilli</taxon>
        <taxon>Bacillales</taxon>
        <taxon>Paenibacillaceae</taxon>
        <taxon>Aneurinibacillus group</taxon>
        <taxon>Aneurinibacillus</taxon>
    </lineage>
</organism>
<evidence type="ECO:0000256" key="3">
    <source>
        <dbReference type="ARBA" id="ARBA00011738"/>
    </source>
</evidence>
<dbReference type="GO" id="GO:0006633">
    <property type="term" value="P:fatty acid biosynthetic process"/>
    <property type="evidence" value="ECO:0007669"/>
    <property type="project" value="UniProtKB-KW"/>
</dbReference>
<dbReference type="SUPFAM" id="SSF47240">
    <property type="entry name" value="Ferritin-like"/>
    <property type="match status" value="1"/>
</dbReference>
<evidence type="ECO:0000313" key="11">
    <source>
        <dbReference type="EMBL" id="BAU27280.1"/>
    </source>
</evidence>
<evidence type="ECO:0000256" key="4">
    <source>
        <dbReference type="ARBA" id="ARBA00022516"/>
    </source>
</evidence>
<keyword evidence="9" id="KW-0443">Lipid metabolism</keyword>
<evidence type="ECO:0000256" key="6">
    <source>
        <dbReference type="ARBA" id="ARBA00022832"/>
    </source>
</evidence>
<dbReference type="InterPro" id="IPR005067">
    <property type="entry name" value="Fatty_acid_desaturase-2"/>
</dbReference>
<dbReference type="InterPro" id="IPR012348">
    <property type="entry name" value="RNR-like"/>
</dbReference>
<evidence type="ECO:0000256" key="10">
    <source>
        <dbReference type="ARBA" id="ARBA00023160"/>
    </source>
</evidence>
<comment type="cofactor">
    <cofactor evidence="1">
        <name>Fe(2+)</name>
        <dbReference type="ChEBI" id="CHEBI:29033"/>
    </cofactor>
</comment>
<dbReference type="GO" id="GO:0005829">
    <property type="term" value="C:cytosol"/>
    <property type="evidence" value="ECO:0007669"/>
    <property type="project" value="TreeGrafter"/>
</dbReference>
<dbReference type="Proteomes" id="UP000217696">
    <property type="component" value="Chromosome"/>
</dbReference>
<dbReference type="OrthoDB" id="9772881at2"/>
<dbReference type="GO" id="GO:0046872">
    <property type="term" value="F:metal ion binding"/>
    <property type="evidence" value="ECO:0007669"/>
    <property type="project" value="UniProtKB-KW"/>
</dbReference>
<evidence type="ECO:0000256" key="1">
    <source>
        <dbReference type="ARBA" id="ARBA00001954"/>
    </source>
</evidence>
<keyword evidence="10" id="KW-0275">Fatty acid biosynthesis</keyword>
<dbReference type="PANTHER" id="PTHR31155:SF9">
    <property type="entry name" value="STEAROYL-[ACYL-CARRIER-PROTEIN] 9-DESATURASE 7, CHLOROPLASTIC"/>
    <property type="match status" value="1"/>
</dbReference>
<name>A0A0U5AZ45_9BACL</name>
<keyword evidence="5" id="KW-0479">Metal-binding</keyword>
<dbReference type="EMBL" id="AP017312">
    <property type="protein sequence ID" value="BAU27280.1"/>
    <property type="molecule type" value="Genomic_DNA"/>
</dbReference>
<evidence type="ECO:0000313" key="12">
    <source>
        <dbReference type="Proteomes" id="UP000217696"/>
    </source>
</evidence>
<keyword evidence="12" id="KW-1185">Reference proteome</keyword>
<evidence type="ECO:0000256" key="9">
    <source>
        <dbReference type="ARBA" id="ARBA00023098"/>
    </source>
</evidence>
<dbReference type="Gene3D" id="1.10.620.20">
    <property type="entry name" value="Ribonucleotide Reductase, subunit A"/>
    <property type="match status" value="1"/>
</dbReference>